<evidence type="ECO:0000256" key="1">
    <source>
        <dbReference type="ARBA" id="ARBA00004651"/>
    </source>
</evidence>
<evidence type="ECO:0000256" key="4">
    <source>
        <dbReference type="ARBA" id="ARBA00022840"/>
    </source>
</evidence>
<dbReference type="PROSITE" id="PS00211">
    <property type="entry name" value="ABC_TRANSPORTER_1"/>
    <property type="match status" value="1"/>
</dbReference>
<feature type="transmembrane region" description="Helical" evidence="7">
    <location>
        <begin position="263"/>
        <end position="283"/>
    </location>
</feature>
<dbReference type="GO" id="GO:0005524">
    <property type="term" value="F:ATP binding"/>
    <property type="evidence" value="ECO:0007669"/>
    <property type="project" value="UniProtKB-KW"/>
</dbReference>
<dbReference type="EMBL" id="JBHTJZ010000035">
    <property type="protein sequence ID" value="MFD0961420.1"/>
    <property type="molecule type" value="Genomic_DNA"/>
</dbReference>
<evidence type="ECO:0000256" key="5">
    <source>
        <dbReference type="ARBA" id="ARBA00022989"/>
    </source>
</evidence>
<dbReference type="PROSITE" id="PS50893">
    <property type="entry name" value="ABC_TRANSPORTER_2"/>
    <property type="match status" value="1"/>
</dbReference>
<evidence type="ECO:0000259" key="9">
    <source>
        <dbReference type="PROSITE" id="PS50929"/>
    </source>
</evidence>
<feature type="domain" description="ABC transporter" evidence="8">
    <location>
        <begin position="355"/>
        <end position="591"/>
    </location>
</feature>
<dbReference type="SUPFAM" id="SSF90123">
    <property type="entry name" value="ABC transporter transmembrane region"/>
    <property type="match status" value="1"/>
</dbReference>
<dbReference type="Pfam" id="PF00005">
    <property type="entry name" value="ABC_tran"/>
    <property type="match status" value="1"/>
</dbReference>
<dbReference type="RefSeq" id="WP_377566969.1">
    <property type="nucleotide sequence ID" value="NZ_JBHTJZ010000035.1"/>
</dbReference>
<accession>A0ABW3HV80</accession>
<comment type="caution">
    <text evidence="10">The sequence shown here is derived from an EMBL/GenBank/DDBJ whole genome shotgun (WGS) entry which is preliminary data.</text>
</comment>
<dbReference type="InterPro" id="IPR011527">
    <property type="entry name" value="ABC1_TM_dom"/>
</dbReference>
<keyword evidence="5 7" id="KW-1133">Transmembrane helix</keyword>
<dbReference type="SMART" id="SM00382">
    <property type="entry name" value="AAA"/>
    <property type="match status" value="1"/>
</dbReference>
<keyword evidence="2 7" id="KW-0812">Transmembrane</keyword>
<dbReference type="PANTHER" id="PTHR43394:SF1">
    <property type="entry name" value="ATP-BINDING CASSETTE SUB-FAMILY B MEMBER 10, MITOCHONDRIAL"/>
    <property type="match status" value="1"/>
</dbReference>
<feature type="domain" description="ABC transmembrane type-1" evidence="9">
    <location>
        <begin position="23"/>
        <end position="317"/>
    </location>
</feature>
<feature type="transmembrane region" description="Helical" evidence="7">
    <location>
        <begin position="160"/>
        <end position="191"/>
    </location>
</feature>
<evidence type="ECO:0000313" key="10">
    <source>
        <dbReference type="EMBL" id="MFD0961420.1"/>
    </source>
</evidence>
<dbReference type="InterPro" id="IPR027417">
    <property type="entry name" value="P-loop_NTPase"/>
</dbReference>
<feature type="transmembrane region" description="Helical" evidence="7">
    <location>
        <begin position="135"/>
        <end position="154"/>
    </location>
</feature>
<dbReference type="SUPFAM" id="SSF52540">
    <property type="entry name" value="P-loop containing nucleoside triphosphate hydrolases"/>
    <property type="match status" value="1"/>
</dbReference>
<evidence type="ECO:0000256" key="6">
    <source>
        <dbReference type="ARBA" id="ARBA00023136"/>
    </source>
</evidence>
<protein>
    <submittedName>
        <fullName evidence="10">ABC transporter ATP-binding protein</fullName>
    </submittedName>
</protein>
<dbReference type="InterPro" id="IPR017871">
    <property type="entry name" value="ABC_transporter-like_CS"/>
</dbReference>
<dbReference type="InterPro" id="IPR039421">
    <property type="entry name" value="Type_1_exporter"/>
</dbReference>
<evidence type="ECO:0000259" key="8">
    <source>
        <dbReference type="PROSITE" id="PS50893"/>
    </source>
</evidence>
<dbReference type="Gene3D" id="3.40.50.300">
    <property type="entry name" value="P-loop containing nucleotide triphosphate hydrolases"/>
    <property type="match status" value="1"/>
</dbReference>
<dbReference type="InterPro" id="IPR036640">
    <property type="entry name" value="ABC1_TM_sf"/>
</dbReference>
<reference evidence="11" key="1">
    <citation type="journal article" date="2019" name="Int. J. Syst. Evol. Microbiol.">
        <title>The Global Catalogue of Microorganisms (GCM) 10K type strain sequencing project: providing services to taxonomists for standard genome sequencing and annotation.</title>
        <authorList>
            <consortium name="The Broad Institute Genomics Platform"/>
            <consortium name="The Broad Institute Genome Sequencing Center for Infectious Disease"/>
            <person name="Wu L."/>
            <person name="Ma J."/>
        </authorList>
    </citation>
    <scope>NUCLEOTIDE SEQUENCE [LARGE SCALE GENOMIC DNA]</scope>
    <source>
        <strain evidence="11">CCUG 59129</strain>
    </source>
</reference>
<evidence type="ECO:0000313" key="11">
    <source>
        <dbReference type="Proteomes" id="UP001596989"/>
    </source>
</evidence>
<feature type="transmembrane region" description="Helical" evidence="7">
    <location>
        <begin position="35"/>
        <end position="54"/>
    </location>
</feature>
<dbReference type="Pfam" id="PF00664">
    <property type="entry name" value="ABC_membrane"/>
    <property type="match status" value="1"/>
</dbReference>
<name>A0ABW3HV80_9BACL</name>
<dbReference type="InterPro" id="IPR003593">
    <property type="entry name" value="AAA+_ATPase"/>
</dbReference>
<dbReference type="PANTHER" id="PTHR43394">
    <property type="entry name" value="ATP-DEPENDENT PERMEASE MDL1, MITOCHONDRIAL"/>
    <property type="match status" value="1"/>
</dbReference>
<proteinExistence type="predicted"/>
<sequence length="602" mass="66713">MKYIMHYLRKLHASSGAALYVNVFGMALSSLLESASLLLLVPLLGLIGIVSAGAAEGMLEKLSGMLDGYSTLHALFIVIGIYLLATLAQNLVYRKMMIHNIRLQQTFSKKLRLEAYKSLLEAEWLFFMRKRNTDLVNTMTIELARVLGAVQLSLQLVSSTIFTVIQICIAVWISPLLTLFVLGCGLLLGVFSGRFIKRAKQLGNQTSMHAQAYLAGISDQINGMKDIKSNTLEQSRLAWLSDLTDGMVKEQMSYIRNRMNSQLLYKLSSAGLIAVFILAGFAFFQTQGIALLIITIIFARLWPRFTDIQSNLEQLAAKIPACQSLYNMQKESLHAAERLRGESADAAPMLLERNIVCRDITFRYDKGRGNCTLRDIRLHIPAKGMTAVVGASGAGKSTLIDIIMGLMQPDEGYIEVDGTAIARHNLLAYRQAISYVPQEPFLFNASIRENLAMLNLEATDEMIWEALEFASCAEFVRKLPDGLDTVIGDRGIRLSGGERQRLVLARAIIRKPSILVLDEATSALDVENELRIQEAIDRLKGNMTIIVVAHRLSTIRNADKVIVMEEGRIAEEGEFAKLAANHASLFGQLLQKQAELRAEASA</sequence>
<evidence type="ECO:0000256" key="3">
    <source>
        <dbReference type="ARBA" id="ARBA00022741"/>
    </source>
</evidence>
<feature type="transmembrane region" description="Helical" evidence="7">
    <location>
        <begin position="74"/>
        <end position="93"/>
    </location>
</feature>
<keyword evidence="11" id="KW-1185">Reference proteome</keyword>
<evidence type="ECO:0000256" key="2">
    <source>
        <dbReference type="ARBA" id="ARBA00022692"/>
    </source>
</evidence>
<comment type="subcellular location">
    <subcellularLocation>
        <location evidence="1">Cell membrane</location>
        <topology evidence="1">Multi-pass membrane protein</topology>
    </subcellularLocation>
</comment>
<dbReference type="PROSITE" id="PS50929">
    <property type="entry name" value="ABC_TM1F"/>
    <property type="match status" value="1"/>
</dbReference>
<gene>
    <name evidence="10" type="ORF">ACFQ2I_18875</name>
</gene>
<dbReference type="Proteomes" id="UP001596989">
    <property type="component" value="Unassembled WGS sequence"/>
</dbReference>
<organism evidence="10 11">
    <name type="scientific">Paenibacillus chungangensis</name>
    <dbReference type="NCBI Taxonomy" id="696535"/>
    <lineage>
        <taxon>Bacteria</taxon>
        <taxon>Bacillati</taxon>
        <taxon>Bacillota</taxon>
        <taxon>Bacilli</taxon>
        <taxon>Bacillales</taxon>
        <taxon>Paenibacillaceae</taxon>
        <taxon>Paenibacillus</taxon>
    </lineage>
</organism>
<evidence type="ECO:0000256" key="7">
    <source>
        <dbReference type="SAM" id="Phobius"/>
    </source>
</evidence>
<keyword evidence="6 7" id="KW-0472">Membrane</keyword>
<keyword evidence="4 10" id="KW-0067">ATP-binding</keyword>
<dbReference type="InterPro" id="IPR003439">
    <property type="entry name" value="ABC_transporter-like_ATP-bd"/>
</dbReference>
<dbReference type="Gene3D" id="1.20.1560.10">
    <property type="entry name" value="ABC transporter type 1, transmembrane domain"/>
    <property type="match status" value="1"/>
</dbReference>
<keyword evidence="3" id="KW-0547">Nucleotide-binding</keyword>